<protein>
    <recommendedName>
        <fullName evidence="1">Ubiquinone biosynthesis accessory factor UbiJ</fullName>
    </recommendedName>
</protein>
<organism evidence="4 5">
    <name type="scientific">Agitococcus lubricus</name>
    <dbReference type="NCBI Taxonomy" id="1077255"/>
    <lineage>
        <taxon>Bacteria</taxon>
        <taxon>Pseudomonadati</taxon>
        <taxon>Pseudomonadota</taxon>
        <taxon>Gammaproteobacteria</taxon>
        <taxon>Moraxellales</taxon>
        <taxon>Moraxellaceae</taxon>
        <taxon>Agitococcus</taxon>
    </lineage>
</organism>
<evidence type="ECO:0000313" key="4">
    <source>
        <dbReference type="EMBL" id="PTQ87687.1"/>
    </source>
</evidence>
<dbReference type="PANTHER" id="PTHR38693">
    <property type="entry name" value="UBIQUINONE BIOSYNTHESIS PROTEIN UBIJ"/>
    <property type="match status" value="1"/>
</dbReference>
<comment type="similarity">
    <text evidence="1">Belongs to the UbiJ family.</text>
</comment>
<keyword evidence="5" id="KW-1185">Reference proteome</keyword>
<name>A0A2T5IV53_9GAMM</name>
<comment type="pathway">
    <text evidence="1">Cofactor biosynthesis; ubiquinone biosynthesis.</text>
</comment>
<comment type="subcellular location">
    <subcellularLocation>
        <location evidence="1">Cytoplasm</location>
    </subcellularLocation>
</comment>
<dbReference type="PANTHER" id="PTHR38693:SF1">
    <property type="entry name" value="UBIQUINONE BIOSYNTHESIS ACCESSORY FACTOR UBIJ"/>
    <property type="match status" value="1"/>
</dbReference>
<reference evidence="4 5" key="1">
    <citation type="submission" date="2018-04" db="EMBL/GenBank/DDBJ databases">
        <title>Genomic Encyclopedia of Archaeal and Bacterial Type Strains, Phase II (KMG-II): from individual species to whole genera.</title>
        <authorList>
            <person name="Goeker M."/>
        </authorList>
    </citation>
    <scope>NUCLEOTIDE SEQUENCE [LARGE SCALE GENOMIC DNA]</scope>
    <source>
        <strain evidence="4 5">DSM 5822</strain>
    </source>
</reference>
<comment type="caution">
    <text evidence="4">The sequence shown here is derived from an EMBL/GenBank/DDBJ whole genome shotgun (WGS) entry which is preliminary data.</text>
</comment>
<dbReference type="InterPro" id="IPR003033">
    <property type="entry name" value="SCP2_sterol-bd_dom"/>
</dbReference>
<keyword evidence="4" id="KW-0830">Ubiquinone</keyword>
<evidence type="ECO:0000259" key="3">
    <source>
        <dbReference type="Pfam" id="PF02036"/>
    </source>
</evidence>
<dbReference type="HAMAP" id="MF_02215">
    <property type="entry name" value="UbiJ"/>
    <property type="match status" value="1"/>
</dbReference>
<dbReference type="GO" id="GO:0005737">
    <property type="term" value="C:cytoplasm"/>
    <property type="evidence" value="ECO:0007669"/>
    <property type="project" value="UniProtKB-SubCell"/>
</dbReference>
<dbReference type="RefSeq" id="WP_107866683.1">
    <property type="nucleotide sequence ID" value="NZ_QAON01000017.1"/>
</dbReference>
<evidence type="ECO:0000256" key="1">
    <source>
        <dbReference type="HAMAP-Rule" id="MF_02215"/>
    </source>
</evidence>
<feature type="domain" description="SCP2" evidence="3">
    <location>
        <begin position="16"/>
        <end position="111"/>
    </location>
</feature>
<evidence type="ECO:0000256" key="2">
    <source>
        <dbReference type="SAM" id="Coils"/>
    </source>
</evidence>
<dbReference type="EMBL" id="QAON01000017">
    <property type="protein sequence ID" value="PTQ87687.1"/>
    <property type="molecule type" value="Genomic_DNA"/>
</dbReference>
<dbReference type="GO" id="GO:0006744">
    <property type="term" value="P:ubiquinone biosynthetic process"/>
    <property type="evidence" value="ECO:0007669"/>
    <property type="project" value="UniProtKB-UniRule"/>
</dbReference>
<keyword evidence="1" id="KW-0963">Cytoplasm</keyword>
<comment type="function">
    <text evidence="1">Required for ubiquinone (coenzyme Q) biosynthesis. Binds hydrophobic ubiquinone biosynthetic intermediates via its SCP2 domain and is essential for the stability of the Ubi complex. May constitute a docking platform where Ubi enzymes assemble and access their SCP2-bound polyprenyl substrates.</text>
</comment>
<dbReference type="AlphaFoldDB" id="A0A2T5IV53"/>
<keyword evidence="2" id="KW-0175">Coiled coil</keyword>
<proteinExistence type="inferred from homology"/>
<sequence length="212" mass="23921">MLLPTVLAVSAFEDMLNKALDLDPATRLQLNQKQGRTLNVNVQYPHISILVYFDQDRVRLTPSEQPQGADASVSATSFDLIKQALQRDTPIMQSGLVLEGDVFFLQELQRIGLQLDIDWEMGLSQIFGDVTAHQIGQGLRSLFNFAQKTAAVFLQNGGEYLREEAQLLPARWQIDDFIEEVQELRTDIERLEARIALFKQQYLSTPPAATSD</sequence>
<dbReference type="Pfam" id="PF02036">
    <property type="entry name" value="SCP2"/>
    <property type="match status" value="1"/>
</dbReference>
<dbReference type="Proteomes" id="UP000244223">
    <property type="component" value="Unassembled WGS sequence"/>
</dbReference>
<evidence type="ECO:0000313" key="5">
    <source>
        <dbReference type="Proteomes" id="UP000244223"/>
    </source>
</evidence>
<dbReference type="UniPathway" id="UPA00232"/>
<gene>
    <name evidence="1" type="primary">ubiJ</name>
    <name evidence="4" type="ORF">C8N29_11711</name>
</gene>
<keyword evidence="1" id="KW-0831">Ubiquinone biosynthesis</keyword>
<feature type="coiled-coil region" evidence="2">
    <location>
        <begin position="174"/>
        <end position="201"/>
    </location>
</feature>
<dbReference type="InterPro" id="IPR038989">
    <property type="entry name" value="UbiJ"/>
</dbReference>
<accession>A0A2T5IV53</accession>
<dbReference type="OrthoDB" id="6707853at2"/>